<feature type="compositionally biased region" description="Basic and acidic residues" evidence="8">
    <location>
        <begin position="2066"/>
        <end position="2085"/>
    </location>
</feature>
<feature type="domain" description="TAP-C" evidence="10">
    <location>
        <begin position="497"/>
        <end position="552"/>
    </location>
</feature>
<feature type="region of interest" description="Disordered" evidence="8">
    <location>
        <begin position="2017"/>
        <end position="2086"/>
    </location>
</feature>
<dbReference type="Gene3D" id="3.10.450.50">
    <property type="match status" value="1"/>
</dbReference>
<feature type="compositionally biased region" description="Polar residues" evidence="8">
    <location>
        <begin position="1218"/>
        <end position="1228"/>
    </location>
</feature>
<dbReference type="InterPro" id="IPR032710">
    <property type="entry name" value="NTF2-like_dom_sf"/>
</dbReference>
<evidence type="ECO:0000256" key="5">
    <source>
        <dbReference type="ARBA" id="ARBA00022737"/>
    </source>
</evidence>
<sequence>MSEVEVEVLFFKQYLIVIKRFVDNIRVTKMGRKNKSRKKDRSKSSSQSPEPSLPYFTLKASTTMTEGLENILIKVCQDETYYHKFIITGKNRTSRRNIFKSLMDIVNIDTFQPINFFVSPQSTSFLAKSCLDVIKMIIYHKFKIPDYSDRKRILEFTILINFAEAKKQPVTEFIGANLWDVIKKRKTSESVNLNNFCEDLDLDHFYLLDDNKTLLLILSWIAKWDPKEVILSNNYISDLTHFILLSKSVTSLDLNNNLIRDVESLKVLGFFKKLTALDLRGNPVCDNFDYAWQYKLEIRKICPNLTVLDGADVYENVNFDYKKNFVCCDDAGELTSVFLEHFFTLYDSPERYGLFPLYNSLALFSVTASIIPNQANSDSVDLRHYGLNEPYVVSKVSEIMKLFAEFPRSYHDPYPMVSDVILFTKTTACIIVSGIFRELRQVLSFTRSFFFWRVGDVFRITNEQLHVSNATDFQMGWSFTFPVDVKYFGNPLPYHYDQYEKLEEVLCKITNMNVIYARKYLVYCNYDLKRTLQVFSQLHVNNEVPAAAFEFMKDDEVLSNKLKMPLNKYLRKKVMEEQQNVTPKSTWMTLNRERIKSSNDALPETLVGKSAVVKLYRTPYNNQARSKVLPTRPNVVEIKVLSHFEQNQLLHTVPKTQWSIQQEPSVTMPVPPKEIVKKAPSTGFAVPASKASKVDTAKNDPLVDLANRMAQYKELALKAIEDLKAKETSANPMASNPMIGSASNLQQVSKVGLQDSASRVEENSPSSSKQSRYESTSPKSDENKKFWEMWKSGVSNVQKPSASVAPLVKGTINNDIIQKMKENIQEEKACAEKIKSKTFEKEKRIASFKERKNVSADEVTNSCTEHREPKDTEVIQSSKDTEVKLSEKAEVRTPCKDTDNRDDEIKPKTSRKRKSTDSRRSEERESEGAGVRKDTEVTKSSRYTEKRESEKSLKTADVKQSQSSESKTTQVKRSLAVAKEKSNAADVKQSQLDDVKKQSQKTNFKESRVLSEPTNTGKHGSAAEKEEQNAAQKTEKRSNMRDKQLHSAKTTKTSKDSGTSSAKASDKSEPKLSTKSKTGAVTLEEASKTSDDSPNEKISAEHKMSEVVIDLTESPTRKKISSGTDKATEKSTAACSENINTEEMSPKVPKSTTVESLDNSKHLKLPALQIKLEAIDAVRKKEFPQQIDLQQKLLDLENDRLRLVQLVNTCKSKENLDTKTNSTTSESMEVSGESKISVEDAVDPAVKKLKLSTDTTTDESPIENKFKRPHPKSKSKRRLSPKREQKDELKELDSSEIEHKRELVVKLQRMTIEEIKRMVPYQNLPSYFIKFAEEKKPAQDFVPKPTVYSAEAKPMLYSVETEPAVYSEKAEPRMKMKSLKILLSRISIEDIKKASLRPSSQPKSEDNVTNKMTVSTINPVESNSPTPKQEKTSNTKIDDKEQKQLKSASLKMEEETIEIVSAINPVESNTFTSCQISKQTTSNNTKTDDTEQKRLKSAPTQLEEQTIDIVSAINPVASNPSTSFQISKQEKTSDTKTDDTEQKLLKSASLKMEEETIEIVSAINPVESSTSTSCQISKQKTRNNTKTDDTEQKRLKSAPTQLEEETIDIVSAINPVGSNPSTSFQISKQEKTSNTKTDDTEQKLLKSAHPQMEEETDVQIVSAINPVESNPSTSCQISKQKTTSNTKSDNTEQKLLKPLSKKKKNKKRKRPKTSGQPSGTTDWDVTSIVNPVNKLSSKFKIPKLSEKIANLSSDKKTQAKKNKKYEDKETRPFWQNYSDDGLSYRNAQRIAANKSKRKDESCRATSSKRLDNEEILNKNYAKREDNNLLKKGDSRTQMKTSTADSKSRKLIKEEDDTMEIEDTNSTNVDQVKTQNIKFNLISKLKSPTKKQVHESKEVITAITEISRGTTLPTDGLGTITVEDKKSIVPTEVSESTALDQVKPKNIKLNLLSTFSKKPIEETATYTDSLGTIITVEDEKSIAPVEVSESTALDQAKPKNIKLNLLSTFSKKPIEETAAHTDSGLASSNTVEAEKLKNIVESSKPPETQTEKALPSEASKDSTSTADKSHNEASKIAEKDHTKGMEIPRISFLNMEVTASSDEDDGDLFSFFKD</sequence>
<feature type="region of interest" description="Disordered" evidence="8">
    <location>
        <begin position="748"/>
        <end position="782"/>
    </location>
</feature>
<evidence type="ECO:0000313" key="12">
    <source>
        <dbReference type="Proteomes" id="UP001652700"/>
    </source>
</evidence>
<evidence type="ECO:0000259" key="10">
    <source>
        <dbReference type="PROSITE" id="PS51281"/>
    </source>
</evidence>
<feature type="compositionally biased region" description="Polar residues" evidence="8">
    <location>
        <begin position="1409"/>
        <end position="1427"/>
    </location>
</feature>
<feature type="compositionally biased region" description="Polar residues" evidence="8">
    <location>
        <begin position="1667"/>
        <end position="1688"/>
    </location>
</feature>
<feature type="compositionally biased region" description="Basic and acidic residues" evidence="8">
    <location>
        <begin position="864"/>
        <end position="907"/>
    </location>
</feature>
<evidence type="ECO:0000259" key="9">
    <source>
        <dbReference type="PROSITE" id="PS50177"/>
    </source>
</evidence>
<feature type="region of interest" description="Disordered" evidence="8">
    <location>
        <begin position="1517"/>
        <end position="1542"/>
    </location>
</feature>
<proteinExistence type="inferred from homology"/>
<dbReference type="SUPFAM" id="SSF52058">
    <property type="entry name" value="L domain-like"/>
    <property type="match status" value="1"/>
</dbReference>
<feature type="compositionally biased region" description="Basic and acidic residues" evidence="8">
    <location>
        <begin position="1021"/>
        <end position="1045"/>
    </location>
</feature>
<protein>
    <recommendedName>
        <fullName evidence="13">Leucine-rich repeat-containing protein DDB_G0290503</fullName>
    </recommendedName>
</protein>
<dbReference type="RefSeq" id="XP_050502435.1">
    <property type="nucleotide sequence ID" value="XM_050646478.1"/>
</dbReference>
<dbReference type="EnsemblMetazoa" id="XM_050646478.1">
    <property type="protein sequence ID" value="XP_050502435.1"/>
    <property type="gene ID" value="LOC114339806"/>
</dbReference>
<dbReference type="PROSITE" id="PS51281">
    <property type="entry name" value="TAP_C"/>
    <property type="match status" value="1"/>
</dbReference>
<feature type="compositionally biased region" description="Polar residues" evidence="8">
    <location>
        <begin position="1616"/>
        <end position="1627"/>
    </location>
</feature>
<keyword evidence="4" id="KW-0433">Leucine-rich repeat</keyword>
<keyword evidence="5" id="KW-0677">Repeat</keyword>
<dbReference type="Gene3D" id="1.10.8.10">
    <property type="entry name" value="DNA helicase RuvA subunit, C-terminal domain"/>
    <property type="match status" value="1"/>
</dbReference>
<dbReference type="Proteomes" id="UP001652700">
    <property type="component" value="Unplaced"/>
</dbReference>
<evidence type="ECO:0000256" key="7">
    <source>
        <dbReference type="ARBA" id="ARBA00023242"/>
    </source>
</evidence>
<dbReference type="InterPro" id="IPR030217">
    <property type="entry name" value="NXF_fam"/>
</dbReference>
<evidence type="ECO:0000313" key="11">
    <source>
        <dbReference type="EnsemblMetazoa" id="XP_050502435.1"/>
    </source>
</evidence>
<feature type="compositionally biased region" description="Polar residues" evidence="8">
    <location>
        <begin position="1713"/>
        <end position="1725"/>
    </location>
</feature>
<feature type="compositionally biased region" description="Basic and acidic residues" evidence="8">
    <location>
        <begin position="1628"/>
        <end position="1642"/>
    </location>
</feature>
<dbReference type="Pfam" id="PF22602">
    <property type="entry name" value="NXF_NTF2"/>
    <property type="match status" value="1"/>
</dbReference>
<dbReference type="PANTHER" id="PTHR10662">
    <property type="entry name" value="NUCLEAR RNA EXPORT FACTOR"/>
    <property type="match status" value="1"/>
</dbReference>
<feature type="compositionally biased region" description="Polar residues" evidence="8">
    <location>
        <begin position="1517"/>
        <end position="1526"/>
    </location>
</feature>
<dbReference type="Gene3D" id="3.80.10.10">
    <property type="entry name" value="Ribonuclease Inhibitor"/>
    <property type="match status" value="1"/>
</dbReference>
<feature type="region of interest" description="Disordered" evidence="8">
    <location>
        <begin position="848"/>
        <end position="1157"/>
    </location>
</feature>
<name>A0ABM5JWX1_DIAVI</name>
<dbReference type="PROSITE" id="PS51450">
    <property type="entry name" value="LRR"/>
    <property type="match status" value="1"/>
</dbReference>
<feature type="region of interest" description="Disordered" evidence="8">
    <location>
        <begin position="1252"/>
        <end position="1293"/>
    </location>
</feature>
<feature type="compositionally biased region" description="Low complexity" evidence="8">
    <location>
        <begin position="1047"/>
        <end position="1063"/>
    </location>
</feature>
<comment type="subcellular location">
    <subcellularLocation>
        <location evidence="1">Nucleus</location>
    </subcellularLocation>
</comment>
<feature type="compositionally biased region" description="Polar residues" evidence="8">
    <location>
        <begin position="1567"/>
        <end position="1584"/>
    </location>
</feature>
<feature type="compositionally biased region" description="Basic residues" evidence="8">
    <location>
        <begin position="32"/>
        <end position="41"/>
    </location>
</feature>
<dbReference type="InterPro" id="IPR002075">
    <property type="entry name" value="NTF2_dom"/>
</dbReference>
<evidence type="ECO:0000256" key="4">
    <source>
        <dbReference type="ARBA" id="ARBA00022614"/>
    </source>
</evidence>
<evidence type="ECO:0008006" key="13">
    <source>
        <dbReference type="Google" id="ProtNLM"/>
    </source>
</evidence>
<evidence type="ECO:0000256" key="1">
    <source>
        <dbReference type="ARBA" id="ARBA00004123"/>
    </source>
</evidence>
<dbReference type="SUPFAM" id="SSF46934">
    <property type="entry name" value="UBA-like"/>
    <property type="match status" value="1"/>
</dbReference>
<dbReference type="InterPro" id="IPR009060">
    <property type="entry name" value="UBA-like_sf"/>
</dbReference>
<dbReference type="GeneID" id="114339806"/>
<keyword evidence="12" id="KW-1185">Reference proteome</keyword>
<dbReference type="InterPro" id="IPR032675">
    <property type="entry name" value="LRR_dom_sf"/>
</dbReference>
<feature type="region of interest" description="Disordered" evidence="8">
    <location>
        <begin position="1567"/>
        <end position="1601"/>
    </location>
</feature>
<feature type="compositionally biased region" description="Basic and acidic residues" evidence="8">
    <location>
        <begin position="991"/>
        <end position="1009"/>
    </location>
</feature>
<evidence type="ECO:0000256" key="2">
    <source>
        <dbReference type="ARBA" id="ARBA00009285"/>
    </source>
</evidence>
<comment type="similarity">
    <text evidence="2">Belongs to the NXF family.</text>
</comment>
<evidence type="ECO:0000256" key="3">
    <source>
        <dbReference type="ARBA" id="ARBA00022448"/>
    </source>
</evidence>
<keyword evidence="6" id="KW-0509">mRNA transport</keyword>
<dbReference type="InterPro" id="IPR001611">
    <property type="entry name" value="Leu-rich_rpt"/>
</dbReference>
<evidence type="ECO:0000256" key="6">
    <source>
        <dbReference type="ARBA" id="ARBA00022816"/>
    </source>
</evidence>
<feature type="compositionally biased region" description="Basic and acidic residues" evidence="8">
    <location>
        <begin position="1281"/>
        <end position="1293"/>
    </location>
</feature>
<feature type="compositionally biased region" description="Basic residues" evidence="8">
    <location>
        <begin position="1699"/>
        <end position="1712"/>
    </location>
</feature>
<dbReference type="InterPro" id="IPR018222">
    <property type="entry name" value="Nuclear_transport_factor_2_euk"/>
</dbReference>
<feature type="region of interest" description="Disordered" evidence="8">
    <location>
        <begin position="1394"/>
        <end position="1449"/>
    </location>
</feature>
<feature type="compositionally biased region" description="Basic residues" evidence="8">
    <location>
        <begin position="1267"/>
        <end position="1280"/>
    </location>
</feature>
<dbReference type="PROSITE" id="PS50177">
    <property type="entry name" value="NTF2_DOMAIN"/>
    <property type="match status" value="1"/>
</dbReference>
<organism evidence="11 12">
    <name type="scientific">Diabrotica virgifera virgifera</name>
    <name type="common">western corn rootworm</name>
    <dbReference type="NCBI Taxonomy" id="50390"/>
    <lineage>
        <taxon>Eukaryota</taxon>
        <taxon>Metazoa</taxon>
        <taxon>Ecdysozoa</taxon>
        <taxon>Arthropoda</taxon>
        <taxon>Hexapoda</taxon>
        <taxon>Insecta</taxon>
        <taxon>Pterygota</taxon>
        <taxon>Neoptera</taxon>
        <taxon>Endopterygota</taxon>
        <taxon>Coleoptera</taxon>
        <taxon>Polyphaga</taxon>
        <taxon>Cucujiformia</taxon>
        <taxon>Chrysomeloidea</taxon>
        <taxon>Chrysomelidae</taxon>
        <taxon>Galerucinae</taxon>
        <taxon>Diabroticina</taxon>
        <taxon>Diabroticites</taxon>
        <taxon>Diabrotica</taxon>
    </lineage>
</organism>
<feature type="region of interest" description="Disordered" evidence="8">
    <location>
        <begin position="1613"/>
        <end position="1642"/>
    </location>
</feature>
<feature type="region of interest" description="Disordered" evidence="8">
    <location>
        <begin position="1667"/>
        <end position="1725"/>
    </location>
</feature>
<reference evidence="11" key="1">
    <citation type="submission" date="2025-05" db="UniProtKB">
        <authorList>
            <consortium name="EnsemblMetazoa"/>
        </authorList>
    </citation>
    <scope>IDENTIFICATION</scope>
</reference>
<dbReference type="SMART" id="SM00804">
    <property type="entry name" value="TAP_C"/>
    <property type="match status" value="1"/>
</dbReference>
<evidence type="ECO:0000256" key="8">
    <source>
        <dbReference type="SAM" id="MobiDB-lite"/>
    </source>
</evidence>
<accession>A0ABM5JWX1</accession>
<feature type="compositionally biased region" description="Basic and acidic residues" evidence="8">
    <location>
        <begin position="1085"/>
        <end position="1105"/>
    </location>
</feature>
<dbReference type="InterPro" id="IPR005637">
    <property type="entry name" value="TAP_C_dom"/>
</dbReference>
<dbReference type="PANTHER" id="PTHR10662:SF22">
    <property type="entry name" value="NUCLEAR RNA EXPORT FACTOR 1"/>
    <property type="match status" value="1"/>
</dbReference>
<feature type="compositionally biased region" description="Polar residues" evidence="8">
    <location>
        <begin position="1121"/>
        <end position="1143"/>
    </location>
</feature>
<dbReference type="Pfam" id="PF03943">
    <property type="entry name" value="TAP_C"/>
    <property type="match status" value="1"/>
</dbReference>
<feature type="region of interest" description="Disordered" evidence="8">
    <location>
        <begin position="32"/>
        <end position="54"/>
    </location>
</feature>
<feature type="compositionally biased region" description="Basic and acidic residues" evidence="8">
    <location>
        <begin position="1528"/>
        <end position="1542"/>
    </location>
</feature>
<feature type="compositionally biased region" description="Basic and acidic residues" evidence="8">
    <location>
        <begin position="915"/>
        <end position="957"/>
    </location>
</feature>
<feature type="compositionally biased region" description="Low complexity" evidence="8">
    <location>
        <begin position="958"/>
        <end position="972"/>
    </location>
</feature>
<feature type="domain" description="NTF2" evidence="9">
    <location>
        <begin position="334"/>
        <end position="467"/>
    </location>
</feature>
<feature type="region of interest" description="Disordered" evidence="8">
    <location>
        <begin position="1477"/>
        <end position="1501"/>
    </location>
</feature>
<feature type="compositionally biased region" description="Basic and acidic residues" evidence="8">
    <location>
        <begin position="1428"/>
        <end position="1444"/>
    </location>
</feature>
<dbReference type="SUPFAM" id="SSF54427">
    <property type="entry name" value="NTF2-like"/>
    <property type="match status" value="1"/>
</dbReference>
<feature type="region of interest" description="Disordered" evidence="8">
    <location>
        <begin position="1216"/>
        <end position="1237"/>
    </location>
</feature>
<feature type="compositionally biased region" description="Polar residues" evidence="8">
    <location>
        <begin position="763"/>
        <end position="778"/>
    </location>
</feature>
<feature type="compositionally biased region" description="Basic and acidic residues" evidence="8">
    <location>
        <begin position="1585"/>
        <end position="1594"/>
    </location>
</feature>
<keyword evidence="7" id="KW-0539">Nucleus</keyword>
<keyword evidence="3" id="KW-0813">Transport</keyword>